<gene>
    <name evidence="1" type="ORF">SAMN05421856_103399</name>
</gene>
<dbReference type="EMBL" id="FOBV01000003">
    <property type="protein sequence ID" value="SEM46922.1"/>
    <property type="molecule type" value="Genomic_DNA"/>
</dbReference>
<reference evidence="2" key="1">
    <citation type="submission" date="2016-10" db="EMBL/GenBank/DDBJ databases">
        <authorList>
            <person name="Varghese N."/>
            <person name="Submissions S."/>
        </authorList>
    </citation>
    <scope>NUCLEOTIDE SEQUENCE [LARGE SCALE GENOMIC DNA]</scope>
    <source>
        <strain evidence="2">DSM 17453</strain>
    </source>
</reference>
<protein>
    <submittedName>
        <fullName evidence="1">Uncharacterized protein</fullName>
    </submittedName>
</protein>
<proteinExistence type="predicted"/>
<keyword evidence="2" id="KW-1185">Reference proteome</keyword>
<dbReference type="AlphaFoldDB" id="A0A1H7YKZ6"/>
<evidence type="ECO:0000313" key="1">
    <source>
        <dbReference type="EMBL" id="SEM46922.1"/>
    </source>
</evidence>
<organism evidence="1 2">
    <name type="scientific">Chryseobacterium taichungense</name>
    <dbReference type="NCBI Taxonomy" id="295069"/>
    <lineage>
        <taxon>Bacteria</taxon>
        <taxon>Pseudomonadati</taxon>
        <taxon>Bacteroidota</taxon>
        <taxon>Flavobacteriia</taxon>
        <taxon>Flavobacteriales</taxon>
        <taxon>Weeksellaceae</taxon>
        <taxon>Chryseobacterium group</taxon>
        <taxon>Chryseobacterium</taxon>
    </lineage>
</organism>
<dbReference type="STRING" id="295069.SAMN05421856_103399"/>
<evidence type="ECO:0000313" key="2">
    <source>
        <dbReference type="Proteomes" id="UP000199450"/>
    </source>
</evidence>
<dbReference type="RefSeq" id="WP_089999605.1">
    <property type="nucleotide sequence ID" value="NZ_FOBV01000003.1"/>
</dbReference>
<dbReference type="Proteomes" id="UP000199450">
    <property type="component" value="Unassembled WGS sequence"/>
</dbReference>
<sequence>MKKIILSNIKTKGLEPIDYYRNPSYQKFGVSEGTSTLVAFYKELIKPVVGAKIDEKFKDFALSKVQTEQIKTIFSQKIDETIPKIDKDDFLLPNQRLQWKGEDYDLNLSLVSPNNRRIWDFFKIVTIAEECLLENKPMYLSIE</sequence>
<name>A0A1H7YKZ6_9FLAO</name>
<dbReference type="OrthoDB" id="1262115at2"/>
<accession>A0A1H7YKZ6</accession>